<gene>
    <name evidence="1" type="ORF">MMAB1_0771</name>
</gene>
<dbReference type="KEGG" id="mema:MMAB1_0771"/>
<dbReference type="EMBL" id="LT158599">
    <property type="protein sequence ID" value="CVK31985.1"/>
    <property type="molecule type" value="Genomic_DNA"/>
</dbReference>
<reference evidence="1 2" key="1">
    <citation type="submission" date="2016-01" db="EMBL/GenBank/DDBJ databases">
        <authorList>
            <person name="Manzoor S."/>
        </authorList>
    </citation>
    <scope>NUCLEOTIDE SEQUENCE [LARGE SCALE GENOMIC DNA]</scope>
    <source>
        <strain evidence="1">Methanoculleus sp MAB1</strain>
    </source>
</reference>
<accession>A0A0X3BKG1</accession>
<protein>
    <recommendedName>
        <fullName evidence="3">Transcriptional regulator</fullName>
    </recommendedName>
</protein>
<dbReference type="AlphaFoldDB" id="A0A0X3BKG1"/>
<proteinExistence type="predicted"/>
<organism evidence="1 2">
    <name type="scientific">Methanoculleus bourgensis</name>
    <dbReference type="NCBI Taxonomy" id="83986"/>
    <lineage>
        <taxon>Archaea</taxon>
        <taxon>Methanobacteriati</taxon>
        <taxon>Methanobacteriota</taxon>
        <taxon>Stenosarchaea group</taxon>
        <taxon>Methanomicrobia</taxon>
        <taxon>Methanomicrobiales</taxon>
        <taxon>Methanomicrobiaceae</taxon>
        <taxon>Methanoculleus</taxon>
    </lineage>
</organism>
<evidence type="ECO:0000313" key="2">
    <source>
        <dbReference type="Proteomes" id="UP000069850"/>
    </source>
</evidence>
<evidence type="ECO:0008006" key="3">
    <source>
        <dbReference type="Google" id="ProtNLM"/>
    </source>
</evidence>
<sequence length="91" mass="10407">MPEGLPAYLPTKLAEAIRNLGQRSPPGQVQQVITELCSIRAYTADELAVLLRRNKKWVFRSYLSPLLRAGILEYTIAKNPRHPMQAYRTKK</sequence>
<dbReference type="RefSeq" id="WP_062262121.1">
    <property type="nucleotide sequence ID" value="NZ_LT158599.1"/>
</dbReference>
<dbReference type="Proteomes" id="UP000069850">
    <property type="component" value="Chromosome 1"/>
</dbReference>
<name>A0A0X3BKG1_9EURY</name>
<evidence type="ECO:0000313" key="1">
    <source>
        <dbReference type="EMBL" id="CVK31985.1"/>
    </source>
</evidence>
<dbReference type="GeneID" id="27136782"/>